<evidence type="ECO:0000313" key="2">
    <source>
        <dbReference type="Proteomes" id="UP000501690"/>
    </source>
</evidence>
<proteinExistence type="predicted"/>
<protein>
    <submittedName>
        <fullName evidence="1">Uncharacterized protein</fullName>
    </submittedName>
</protein>
<gene>
    <name evidence="1" type="ORF">DEO72_LG2g4004</name>
</gene>
<evidence type="ECO:0000313" key="1">
    <source>
        <dbReference type="EMBL" id="QCD83657.1"/>
    </source>
</evidence>
<dbReference type="Proteomes" id="UP000501690">
    <property type="component" value="Linkage Group LG2"/>
</dbReference>
<sequence length="77" mass="8643">MSAILAQASKTSLDETSRDTKPGLFEYLAQARAFRLSKKSRSCEVVLEGLAQSEEPMDWATEHLVQARGTRLREIMT</sequence>
<dbReference type="AlphaFoldDB" id="A0A4D6L562"/>
<keyword evidence="2" id="KW-1185">Reference proteome</keyword>
<accession>A0A4D6L562</accession>
<reference evidence="1 2" key="1">
    <citation type="submission" date="2019-04" db="EMBL/GenBank/DDBJ databases">
        <title>An improved genome assembly and genetic linkage map for asparagus bean, Vigna unguiculata ssp. sesquipedialis.</title>
        <authorList>
            <person name="Xia Q."/>
            <person name="Zhang R."/>
            <person name="Dong Y."/>
        </authorList>
    </citation>
    <scope>NUCLEOTIDE SEQUENCE [LARGE SCALE GENOMIC DNA]</scope>
    <source>
        <tissue evidence="1">Leaf</tissue>
    </source>
</reference>
<name>A0A4D6L562_VIGUN</name>
<organism evidence="1 2">
    <name type="scientific">Vigna unguiculata</name>
    <name type="common">Cowpea</name>
    <dbReference type="NCBI Taxonomy" id="3917"/>
    <lineage>
        <taxon>Eukaryota</taxon>
        <taxon>Viridiplantae</taxon>
        <taxon>Streptophyta</taxon>
        <taxon>Embryophyta</taxon>
        <taxon>Tracheophyta</taxon>
        <taxon>Spermatophyta</taxon>
        <taxon>Magnoliopsida</taxon>
        <taxon>eudicotyledons</taxon>
        <taxon>Gunneridae</taxon>
        <taxon>Pentapetalae</taxon>
        <taxon>rosids</taxon>
        <taxon>fabids</taxon>
        <taxon>Fabales</taxon>
        <taxon>Fabaceae</taxon>
        <taxon>Papilionoideae</taxon>
        <taxon>50 kb inversion clade</taxon>
        <taxon>NPAAA clade</taxon>
        <taxon>indigoferoid/millettioid clade</taxon>
        <taxon>Phaseoleae</taxon>
        <taxon>Vigna</taxon>
    </lineage>
</organism>
<dbReference type="EMBL" id="CP039346">
    <property type="protein sequence ID" value="QCD83657.1"/>
    <property type="molecule type" value="Genomic_DNA"/>
</dbReference>